<dbReference type="InterPro" id="IPR039261">
    <property type="entry name" value="FNR_nucleotide-bd"/>
</dbReference>
<reference evidence="2 3" key="1">
    <citation type="journal article" date="2016" name="Nat. Commun.">
        <title>Thousands of microbial genomes shed light on interconnected biogeochemical processes in an aquifer system.</title>
        <authorList>
            <person name="Anantharaman K."/>
            <person name="Brown C.T."/>
            <person name="Hug L.A."/>
            <person name="Sharon I."/>
            <person name="Castelle C.J."/>
            <person name="Probst A.J."/>
            <person name="Thomas B.C."/>
            <person name="Singh A."/>
            <person name="Wilkins M.J."/>
            <person name="Karaoz U."/>
            <person name="Brodie E.L."/>
            <person name="Williams K.H."/>
            <person name="Hubbard S.S."/>
            <person name="Banfield J.F."/>
        </authorList>
    </citation>
    <scope>NUCLEOTIDE SEQUENCE [LARGE SCALE GENOMIC DNA]</scope>
</reference>
<name>A0A1G2SGN7_9BACT</name>
<dbReference type="PRINTS" id="PR00410">
    <property type="entry name" value="PHEHYDRXLASE"/>
</dbReference>
<dbReference type="AlphaFoldDB" id="A0A1G2SGN7"/>
<dbReference type="EMBL" id="MHUW01000007">
    <property type="protein sequence ID" value="OHA84114.1"/>
    <property type="molecule type" value="Genomic_DNA"/>
</dbReference>
<comment type="caution">
    <text evidence="2">The sequence shown here is derived from an EMBL/GenBank/DDBJ whole genome shotgun (WGS) entry which is preliminary data.</text>
</comment>
<dbReference type="InterPro" id="IPR001709">
    <property type="entry name" value="Flavoprot_Pyr_Nucl_cyt_Rdtase"/>
</dbReference>
<dbReference type="SUPFAM" id="SSF63380">
    <property type="entry name" value="Riboflavin synthase domain-like"/>
    <property type="match status" value="1"/>
</dbReference>
<dbReference type="InterPro" id="IPR050415">
    <property type="entry name" value="MRET"/>
</dbReference>
<dbReference type="STRING" id="1802727.A2937_02880"/>
<dbReference type="Proteomes" id="UP000177987">
    <property type="component" value="Unassembled WGS sequence"/>
</dbReference>
<dbReference type="InterPro" id="IPR017927">
    <property type="entry name" value="FAD-bd_FR_type"/>
</dbReference>
<accession>A0A1G2SGN7</accession>
<feature type="domain" description="FAD-binding FR-type" evidence="1">
    <location>
        <begin position="14"/>
        <end position="111"/>
    </location>
</feature>
<dbReference type="Gene3D" id="3.40.50.80">
    <property type="entry name" value="Nucleotide-binding domain of ferredoxin-NADP reductase (FNR) module"/>
    <property type="match status" value="1"/>
</dbReference>
<dbReference type="GO" id="GO:0016491">
    <property type="term" value="F:oxidoreductase activity"/>
    <property type="evidence" value="ECO:0007669"/>
    <property type="project" value="InterPro"/>
</dbReference>
<dbReference type="InterPro" id="IPR017938">
    <property type="entry name" value="Riboflavin_synthase-like_b-brl"/>
</dbReference>
<dbReference type="PANTHER" id="PTHR47354">
    <property type="entry name" value="NADH OXIDOREDUCTASE HCR"/>
    <property type="match status" value="1"/>
</dbReference>
<dbReference type="SUPFAM" id="SSF52343">
    <property type="entry name" value="Ferredoxin reductase-like, C-terminal NADP-linked domain"/>
    <property type="match status" value="1"/>
</dbReference>
<organism evidence="2 3">
    <name type="scientific">Candidatus Yonathbacteria bacterium RIFCSPLOWO2_01_FULL_47_33b</name>
    <dbReference type="NCBI Taxonomy" id="1802727"/>
    <lineage>
        <taxon>Bacteria</taxon>
        <taxon>Candidatus Yonathiibacteriota</taxon>
    </lineage>
</organism>
<dbReference type="PANTHER" id="PTHR47354:SF5">
    <property type="entry name" value="PROTEIN RFBI"/>
    <property type="match status" value="1"/>
</dbReference>
<sequence length="240" mass="26185">MSFFSIIKNWFTEAPHFEGTITATELIGSRIQKVTISLPSPVATQFPVGCYVQAMTSGVVPRAYSVATADTTSFTLLVSFGGRGAGARFFADTPVGTVVKCYGPFDDFPYRAGTGRSKIFFATSTGVAPFRRMVEEALNEGLEATLILGTPKESDIAFRSDFEEIARTNPYFHFIPVLSASDPLWQGARGYVTDQVSGKTELLRKSDIYICGVPMMTLSVLNILKKEGVPEAQIFVQKFG</sequence>
<proteinExistence type="predicted"/>
<evidence type="ECO:0000313" key="3">
    <source>
        <dbReference type="Proteomes" id="UP000177987"/>
    </source>
</evidence>
<dbReference type="PRINTS" id="PR00371">
    <property type="entry name" value="FPNCR"/>
</dbReference>
<gene>
    <name evidence="2" type="ORF">A2937_02880</name>
</gene>
<dbReference type="Pfam" id="PF00175">
    <property type="entry name" value="NAD_binding_1"/>
    <property type="match status" value="1"/>
</dbReference>
<evidence type="ECO:0000313" key="2">
    <source>
        <dbReference type="EMBL" id="OHA84114.1"/>
    </source>
</evidence>
<protein>
    <recommendedName>
        <fullName evidence="1">FAD-binding FR-type domain-containing protein</fullName>
    </recommendedName>
</protein>
<dbReference type="InterPro" id="IPR001433">
    <property type="entry name" value="OxRdtase_FAD/NAD-bd"/>
</dbReference>
<dbReference type="PROSITE" id="PS51384">
    <property type="entry name" value="FAD_FR"/>
    <property type="match status" value="1"/>
</dbReference>
<evidence type="ECO:0000259" key="1">
    <source>
        <dbReference type="PROSITE" id="PS51384"/>
    </source>
</evidence>